<gene>
    <name evidence="2" type="ORF">FQA47_011204</name>
</gene>
<dbReference type="AlphaFoldDB" id="A0A834CIQ6"/>
<evidence type="ECO:0000256" key="1">
    <source>
        <dbReference type="SAM" id="MobiDB-lite"/>
    </source>
</evidence>
<organism evidence="2 3">
    <name type="scientific">Oryzias melastigma</name>
    <name type="common">Marine medaka</name>
    <dbReference type="NCBI Taxonomy" id="30732"/>
    <lineage>
        <taxon>Eukaryota</taxon>
        <taxon>Metazoa</taxon>
        <taxon>Chordata</taxon>
        <taxon>Craniata</taxon>
        <taxon>Vertebrata</taxon>
        <taxon>Euteleostomi</taxon>
        <taxon>Actinopterygii</taxon>
        <taxon>Neopterygii</taxon>
        <taxon>Teleostei</taxon>
        <taxon>Neoteleostei</taxon>
        <taxon>Acanthomorphata</taxon>
        <taxon>Ovalentaria</taxon>
        <taxon>Atherinomorphae</taxon>
        <taxon>Beloniformes</taxon>
        <taxon>Adrianichthyidae</taxon>
        <taxon>Oryziinae</taxon>
        <taxon>Oryzias</taxon>
    </lineage>
</organism>
<feature type="region of interest" description="Disordered" evidence="1">
    <location>
        <begin position="1"/>
        <end position="59"/>
    </location>
</feature>
<protein>
    <submittedName>
        <fullName evidence="2">Uncharacterized protein</fullName>
    </submittedName>
</protein>
<reference evidence="2" key="1">
    <citation type="journal article" name="BMC Genomics">
        <title>Long-read sequencing and de novo genome assembly of marine medaka (Oryzias melastigma).</title>
        <authorList>
            <person name="Liang P."/>
            <person name="Saqib H.S.A."/>
            <person name="Ni X."/>
            <person name="Shen Y."/>
        </authorList>
    </citation>
    <scope>NUCLEOTIDE SEQUENCE</scope>
    <source>
        <strain evidence="2">Bigg-433</strain>
    </source>
</reference>
<accession>A0A834CIQ6</accession>
<sequence>MLWGLDLPKKRGTQGFGSNSNCSSPGKRQHPGSSGMETPTKRFTTTQEQACPPPPRVQGSCSRDYHHASFKDEHVYWGTALSTPLILNHTTKNYQQPSKPIKQLPQLCRI</sequence>
<dbReference type="EMBL" id="WKFB01000184">
    <property type="protein sequence ID" value="KAF6732658.1"/>
    <property type="molecule type" value="Genomic_DNA"/>
</dbReference>
<comment type="caution">
    <text evidence="2">The sequence shown here is derived from an EMBL/GenBank/DDBJ whole genome shotgun (WGS) entry which is preliminary data.</text>
</comment>
<dbReference type="Proteomes" id="UP000646548">
    <property type="component" value="Unassembled WGS sequence"/>
</dbReference>
<proteinExistence type="predicted"/>
<evidence type="ECO:0000313" key="2">
    <source>
        <dbReference type="EMBL" id="KAF6732658.1"/>
    </source>
</evidence>
<name>A0A834CIQ6_ORYME</name>
<feature type="compositionally biased region" description="Polar residues" evidence="1">
    <location>
        <begin position="16"/>
        <end position="49"/>
    </location>
</feature>
<evidence type="ECO:0000313" key="3">
    <source>
        <dbReference type="Proteomes" id="UP000646548"/>
    </source>
</evidence>